<dbReference type="SUPFAM" id="SSF46785">
    <property type="entry name" value="Winged helix' DNA-binding domain"/>
    <property type="match status" value="1"/>
</dbReference>
<evidence type="ECO:0000256" key="3">
    <source>
        <dbReference type="ARBA" id="ARBA00023163"/>
    </source>
</evidence>
<keyword evidence="6" id="KW-1185">Reference proteome</keyword>
<dbReference type="AlphaFoldDB" id="A0A8J7U4R4"/>
<dbReference type="InterPro" id="IPR012318">
    <property type="entry name" value="HTH_CRP"/>
</dbReference>
<dbReference type="GO" id="GO:0003677">
    <property type="term" value="F:DNA binding"/>
    <property type="evidence" value="ECO:0007669"/>
    <property type="project" value="UniProtKB-KW"/>
</dbReference>
<dbReference type="InterPro" id="IPR014710">
    <property type="entry name" value="RmlC-like_jellyroll"/>
</dbReference>
<dbReference type="RefSeq" id="WP_207859628.1">
    <property type="nucleotide sequence ID" value="NZ_JAFREP010000013.1"/>
</dbReference>
<keyword evidence="3" id="KW-0804">Transcription</keyword>
<dbReference type="Pfam" id="PF00325">
    <property type="entry name" value="Crp"/>
    <property type="match status" value="1"/>
</dbReference>
<reference evidence="5" key="1">
    <citation type="submission" date="2021-03" db="EMBL/GenBank/DDBJ databases">
        <authorList>
            <person name="Wang G."/>
        </authorList>
    </citation>
    <scope>NUCLEOTIDE SEQUENCE</scope>
    <source>
        <strain evidence="5">KCTC 12899</strain>
    </source>
</reference>
<feature type="domain" description="HTH crp-type" evidence="4">
    <location>
        <begin position="283"/>
        <end position="307"/>
    </location>
</feature>
<accession>A0A8J7U4R4</accession>
<dbReference type="Proteomes" id="UP000664417">
    <property type="component" value="Unassembled WGS sequence"/>
</dbReference>
<sequence>MVSLQKDPALAKAEQEASALFLIQFVAAQRTRRLLVGGSPSGFAALVARLTGLPHLVTFERLDETPVGQVTSLMIIAEKGRCLSCHHPMMNDPSLTLLVWNRDGTSSVALAAYEQGVRTVLEPDFDPALLPAMLQVEAGDMRIAKPPSRERLRRLERGEHILLTENQVLEVKRGILRCMTMREDGAEVLLGLFHAGDIMLGHDPDHCQVTTIAHTDTTVSIQRWDDAMESPSFHHKLLERICYLEHWASILAKPNLEDRLTAMARLLSRKFNCEETENPFSELRLTHEQIANALGSARTSITRALAKKRRKQG</sequence>
<protein>
    <submittedName>
        <fullName evidence="5">Crp/Fnr family transcriptional regulator</fullName>
    </submittedName>
</protein>
<dbReference type="InterPro" id="IPR036390">
    <property type="entry name" value="WH_DNA-bd_sf"/>
</dbReference>
<dbReference type="EMBL" id="JAFREP010000013">
    <property type="protein sequence ID" value="MBO1319723.1"/>
    <property type="molecule type" value="Genomic_DNA"/>
</dbReference>
<name>A0A8J7U4R4_9BACT</name>
<keyword evidence="2" id="KW-0238">DNA-binding</keyword>
<dbReference type="Gene3D" id="2.60.120.10">
    <property type="entry name" value="Jelly Rolls"/>
    <property type="match status" value="1"/>
</dbReference>
<evidence type="ECO:0000313" key="5">
    <source>
        <dbReference type="EMBL" id="MBO1319723.1"/>
    </source>
</evidence>
<evidence type="ECO:0000259" key="4">
    <source>
        <dbReference type="Pfam" id="PF00325"/>
    </source>
</evidence>
<proteinExistence type="predicted"/>
<evidence type="ECO:0000313" key="6">
    <source>
        <dbReference type="Proteomes" id="UP000664417"/>
    </source>
</evidence>
<gene>
    <name evidence="5" type="ORF">J3U88_14705</name>
</gene>
<organism evidence="5 6">
    <name type="scientific">Acanthopleuribacter pedis</name>
    <dbReference type="NCBI Taxonomy" id="442870"/>
    <lineage>
        <taxon>Bacteria</taxon>
        <taxon>Pseudomonadati</taxon>
        <taxon>Acidobacteriota</taxon>
        <taxon>Holophagae</taxon>
        <taxon>Acanthopleuribacterales</taxon>
        <taxon>Acanthopleuribacteraceae</taxon>
        <taxon>Acanthopleuribacter</taxon>
    </lineage>
</organism>
<dbReference type="InterPro" id="IPR018490">
    <property type="entry name" value="cNMP-bd_dom_sf"/>
</dbReference>
<comment type="caution">
    <text evidence="5">The sequence shown here is derived from an EMBL/GenBank/DDBJ whole genome shotgun (WGS) entry which is preliminary data.</text>
</comment>
<evidence type="ECO:0000256" key="2">
    <source>
        <dbReference type="ARBA" id="ARBA00023125"/>
    </source>
</evidence>
<dbReference type="GO" id="GO:0006355">
    <property type="term" value="P:regulation of DNA-templated transcription"/>
    <property type="evidence" value="ECO:0007669"/>
    <property type="project" value="InterPro"/>
</dbReference>
<dbReference type="SUPFAM" id="SSF51206">
    <property type="entry name" value="cAMP-binding domain-like"/>
    <property type="match status" value="1"/>
</dbReference>
<keyword evidence="1" id="KW-0805">Transcription regulation</keyword>
<evidence type="ECO:0000256" key="1">
    <source>
        <dbReference type="ARBA" id="ARBA00023015"/>
    </source>
</evidence>